<organism evidence="6 7">
    <name type="scientific">Zostera marina</name>
    <name type="common">Eelgrass</name>
    <dbReference type="NCBI Taxonomy" id="29655"/>
    <lineage>
        <taxon>Eukaryota</taxon>
        <taxon>Viridiplantae</taxon>
        <taxon>Streptophyta</taxon>
        <taxon>Embryophyta</taxon>
        <taxon>Tracheophyta</taxon>
        <taxon>Spermatophyta</taxon>
        <taxon>Magnoliopsida</taxon>
        <taxon>Liliopsida</taxon>
        <taxon>Zosteraceae</taxon>
        <taxon>Zostera</taxon>
    </lineage>
</organism>
<dbReference type="STRING" id="29655.A0A0K9NWX5"/>
<dbReference type="GO" id="GO:0036402">
    <property type="term" value="F:proteasome-activating activity"/>
    <property type="evidence" value="ECO:0000318"/>
    <property type="project" value="GO_Central"/>
</dbReference>
<reference evidence="7" key="1">
    <citation type="journal article" date="2016" name="Nature">
        <title>The genome of the seagrass Zostera marina reveals angiosperm adaptation to the sea.</title>
        <authorList>
            <person name="Olsen J.L."/>
            <person name="Rouze P."/>
            <person name="Verhelst B."/>
            <person name="Lin Y.-C."/>
            <person name="Bayer T."/>
            <person name="Collen J."/>
            <person name="Dattolo E."/>
            <person name="De Paoli E."/>
            <person name="Dittami S."/>
            <person name="Maumus F."/>
            <person name="Michel G."/>
            <person name="Kersting A."/>
            <person name="Lauritano C."/>
            <person name="Lohaus R."/>
            <person name="Toepel M."/>
            <person name="Tonon T."/>
            <person name="Vanneste K."/>
            <person name="Amirebrahimi M."/>
            <person name="Brakel J."/>
            <person name="Bostroem C."/>
            <person name="Chovatia M."/>
            <person name="Grimwood J."/>
            <person name="Jenkins J.W."/>
            <person name="Jueterbock A."/>
            <person name="Mraz A."/>
            <person name="Stam W.T."/>
            <person name="Tice H."/>
            <person name="Bornberg-Bauer E."/>
            <person name="Green P.J."/>
            <person name="Pearson G.A."/>
            <person name="Procaccini G."/>
            <person name="Duarte C.M."/>
            <person name="Schmutz J."/>
            <person name="Reusch T.B.H."/>
            <person name="Van de Peer Y."/>
        </authorList>
    </citation>
    <scope>NUCLEOTIDE SEQUENCE [LARGE SCALE GENOMIC DNA]</scope>
    <source>
        <strain evidence="7">cv. Finnish</strain>
    </source>
</reference>
<dbReference type="Gene3D" id="1.10.8.60">
    <property type="match status" value="1"/>
</dbReference>
<dbReference type="InterPro" id="IPR003959">
    <property type="entry name" value="ATPase_AAA_core"/>
</dbReference>
<dbReference type="Gene3D" id="3.40.50.300">
    <property type="entry name" value="P-loop containing nucleotide triphosphate hydrolases"/>
    <property type="match status" value="1"/>
</dbReference>
<dbReference type="InterPro" id="IPR003960">
    <property type="entry name" value="ATPase_AAA_CS"/>
</dbReference>
<evidence type="ECO:0000313" key="6">
    <source>
        <dbReference type="EMBL" id="KMZ61143.1"/>
    </source>
</evidence>
<evidence type="ECO:0000259" key="5">
    <source>
        <dbReference type="SMART" id="SM00382"/>
    </source>
</evidence>
<dbReference type="InterPro" id="IPR027417">
    <property type="entry name" value="P-loop_NTPase"/>
</dbReference>
<dbReference type="PROSITE" id="PS00674">
    <property type="entry name" value="AAA"/>
    <property type="match status" value="1"/>
</dbReference>
<keyword evidence="2 4" id="KW-0547">Nucleotide-binding</keyword>
<dbReference type="GO" id="GO:0005524">
    <property type="term" value="F:ATP binding"/>
    <property type="evidence" value="ECO:0007669"/>
    <property type="project" value="UniProtKB-KW"/>
</dbReference>
<dbReference type="Pfam" id="PF00004">
    <property type="entry name" value="AAA"/>
    <property type="match status" value="1"/>
</dbReference>
<dbReference type="PANTHER" id="PTHR23073">
    <property type="entry name" value="26S PROTEASOME REGULATORY SUBUNIT"/>
    <property type="match status" value="1"/>
</dbReference>
<keyword evidence="3 4" id="KW-0067">ATP-binding</keyword>
<evidence type="ECO:0000256" key="3">
    <source>
        <dbReference type="ARBA" id="ARBA00022840"/>
    </source>
</evidence>
<dbReference type="SMART" id="SM00382">
    <property type="entry name" value="AAA"/>
    <property type="match status" value="1"/>
</dbReference>
<evidence type="ECO:0000313" key="7">
    <source>
        <dbReference type="Proteomes" id="UP000036987"/>
    </source>
</evidence>
<proteinExistence type="inferred from homology"/>
<gene>
    <name evidence="6" type="ORF">ZOSMA_54G00740</name>
</gene>
<evidence type="ECO:0000256" key="4">
    <source>
        <dbReference type="RuleBase" id="RU003651"/>
    </source>
</evidence>
<comment type="similarity">
    <text evidence="1 4">Belongs to the AAA ATPase family.</text>
</comment>
<dbReference type="Proteomes" id="UP000036987">
    <property type="component" value="Unassembled WGS sequence"/>
</dbReference>
<dbReference type="InterPro" id="IPR050221">
    <property type="entry name" value="26S_Proteasome_ATPase"/>
</dbReference>
<dbReference type="OrthoDB" id="5925at2759"/>
<feature type="domain" description="AAA+ ATPase" evidence="5">
    <location>
        <begin position="339"/>
        <end position="474"/>
    </location>
</feature>
<name>A0A0K9NWX5_ZOSMR</name>
<dbReference type="GO" id="GO:0016887">
    <property type="term" value="F:ATP hydrolysis activity"/>
    <property type="evidence" value="ECO:0007669"/>
    <property type="project" value="InterPro"/>
</dbReference>
<keyword evidence="7" id="KW-1185">Reference proteome</keyword>
<dbReference type="SUPFAM" id="SSF52540">
    <property type="entry name" value="P-loop containing nucleoside triphosphate hydrolases"/>
    <property type="match status" value="1"/>
</dbReference>
<dbReference type="InterPro" id="IPR003593">
    <property type="entry name" value="AAA+_ATPase"/>
</dbReference>
<sequence length="575" mass="63735">MIFSLVKKRFLWRNLIGRISSSYGYFDPIADSSLRSGFRDQGISVGCGSGEYRCGFGFTSRVLCSAALLFGASSVFRQETVLADAGIEGIPAPETTSNFKEMEKLASQERRKLEELISSKGMQRGTYPSFAVAVKGSKVTVKFQIPQTCDVPCLIVNLVSTLGLKSDHHDGPEMIMRAWDSEVAWQLSLSPLESHKEKVEEGYLPKSKDLYAESLSIFLFKSLLNSDNSEIEFIKQGSFNSKDLDAIVSTLRLSGARENIKKSSGKNSGGIRGRNGLPAMAEKSLSSLEAMGVRVYGVENSQGVPVKGANGMTSWDIIAGYEHQKREIEDTILLYESNRPRAVLFEGPPGTGKTSCARVIANQAGVPLLYVPLEVVVSKYYGESERLLGSVFSLANELPDGAIIFLDEVDSFAAARDSEMHEATRRLLSVILRQIDGFEQEKKIVVIAATNRKEDLDPALISRFDSMIFFNLPDQKNREEIVAQYAKQFKRHELVQLAAAMEGMSGRDIRDVCQQAERSWASKIIRGEVLNDTKRIPPLDVYIKCAEIRQESLLDVAEKKRASSHRFNKIPLGLL</sequence>
<comment type="caution">
    <text evidence="6">The sequence shown here is derived from an EMBL/GenBank/DDBJ whole genome shotgun (WGS) entry which is preliminary data.</text>
</comment>
<dbReference type="EMBL" id="LFYR01001529">
    <property type="protein sequence ID" value="KMZ61143.1"/>
    <property type="molecule type" value="Genomic_DNA"/>
</dbReference>
<dbReference type="AlphaFoldDB" id="A0A0K9NWX5"/>
<protein>
    <recommendedName>
        <fullName evidence="5">AAA+ ATPase domain-containing protein</fullName>
    </recommendedName>
</protein>
<dbReference type="CDD" id="cd19481">
    <property type="entry name" value="RecA-like_protease"/>
    <property type="match status" value="1"/>
</dbReference>
<evidence type="ECO:0000256" key="1">
    <source>
        <dbReference type="ARBA" id="ARBA00006914"/>
    </source>
</evidence>
<evidence type="ECO:0000256" key="2">
    <source>
        <dbReference type="ARBA" id="ARBA00022741"/>
    </source>
</evidence>
<accession>A0A0K9NWX5</accession>
<dbReference type="GO" id="GO:0043161">
    <property type="term" value="P:proteasome-mediated ubiquitin-dependent protein catabolic process"/>
    <property type="evidence" value="ECO:0000318"/>
    <property type="project" value="GO_Central"/>
</dbReference>
<dbReference type="GO" id="GO:0008540">
    <property type="term" value="C:proteasome regulatory particle, base subcomplex"/>
    <property type="evidence" value="ECO:0000318"/>
    <property type="project" value="GO_Central"/>
</dbReference>
<dbReference type="OMA" id="DSMIMFG"/>